<comment type="caution">
    <text evidence="2">The sequence shown here is derived from an EMBL/GenBank/DDBJ whole genome shotgun (WGS) entry which is preliminary data.</text>
</comment>
<keyword evidence="1" id="KW-0472">Membrane</keyword>
<evidence type="ECO:0000256" key="1">
    <source>
        <dbReference type="SAM" id="Phobius"/>
    </source>
</evidence>
<keyword evidence="1" id="KW-1133">Transmembrane helix</keyword>
<evidence type="ECO:0000313" key="2">
    <source>
        <dbReference type="EMBL" id="MBS7525184.1"/>
    </source>
</evidence>
<dbReference type="NCBIfam" id="TIGR04332">
    <property type="entry name" value="gamma_Glu_sys"/>
    <property type="match status" value="1"/>
</dbReference>
<gene>
    <name evidence="2" type="primary">pgsW</name>
    <name evidence="2" type="ORF">KHM83_00690</name>
</gene>
<dbReference type="InterPro" id="IPR027602">
    <property type="entry name" value="PGA_system"/>
</dbReference>
<dbReference type="EMBL" id="JAHBCL010000001">
    <property type="protein sequence ID" value="MBS7525184.1"/>
    <property type="molecule type" value="Genomic_DNA"/>
</dbReference>
<reference evidence="2 3" key="1">
    <citation type="submission" date="2021-05" db="EMBL/GenBank/DDBJ databases">
        <title>Fusibacter ferrireducens sp. nov., an anaerobic, sulfur- and Fe-reducing bacterium isolated from the mangrove sediment.</title>
        <authorList>
            <person name="Qiu D."/>
        </authorList>
    </citation>
    <scope>NUCLEOTIDE SEQUENCE [LARGE SCALE GENOMIC DNA]</scope>
    <source>
        <strain evidence="2 3">DSM 12116</strain>
    </source>
</reference>
<organism evidence="2 3">
    <name type="scientific">Fusibacter paucivorans</name>
    <dbReference type="NCBI Taxonomy" id="76009"/>
    <lineage>
        <taxon>Bacteria</taxon>
        <taxon>Bacillati</taxon>
        <taxon>Bacillota</taxon>
        <taxon>Clostridia</taxon>
        <taxon>Eubacteriales</taxon>
        <taxon>Eubacteriales Family XII. Incertae Sedis</taxon>
        <taxon>Fusibacter</taxon>
    </lineage>
</organism>
<dbReference type="Proteomes" id="UP000746471">
    <property type="component" value="Unassembled WGS sequence"/>
</dbReference>
<name>A0ABS5PLB5_9FIRM</name>
<keyword evidence="1" id="KW-0812">Transmembrane</keyword>
<proteinExistence type="predicted"/>
<keyword evidence="3" id="KW-1185">Reference proteome</keyword>
<evidence type="ECO:0000313" key="3">
    <source>
        <dbReference type="Proteomes" id="UP000746471"/>
    </source>
</evidence>
<protein>
    <submittedName>
        <fullName evidence="2">Poly-gamma-glutamate system protein</fullName>
    </submittedName>
</protein>
<sequence>MRSIVSSNKGKTYFRQVKILFMALIIMAAGILWILSSSVTMQLPYYTEQVDAAEKMATIMEAIKGYKEQLGIPLPPYDYFETGMLGEPFNGMTTSLGELEAKRTTANPAMAALAVRLFHEAGVEGGDRVGLGFSGSFPAMNIAVLAAADVMDLEVIPITSVGASTYGANNPALTFPEMMHALYRDGLITTDSLIVTMGGDFDTGANMMPEDADVIRQRLKDDGYNLYEEPDLALNVRARLLHYGDMQALVIVGGNVTSAGTTADALTLGQGLLMPSLLTYDTAPSTDDGVIQYALADTVPVIYYLNIKKIVDSYGMPFDPIAQDAIGEGRIYETVYYPKWRIVVAFAAGIAVLMLLKRKQVADE</sequence>
<accession>A0ABS5PLB5</accession>
<dbReference type="RefSeq" id="WP_213234968.1">
    <property type="nucleotide sequence ID" value="NZ_JAHBCL010000001.1"/>
</dbReference>
<feature type="transmembrane region" description="Helical" evidence="1">
    <location>
        <begin position="20"/>
        <end position="39"/>
    </location>
</feature>